<evidence type="ECO:0000313" key="8">
    <source>
        <dbReference type="Proteomes" id="UP001497516"/>
    </source>
</evidence>
<proteinExistence type="inferred from homology"/>
<dbReference type="InterPro" id="IPR037104">
    <property type="entry name" value="Annexin_sf"/>
</dbReference>
<dbReference type="PANTHER" id="PTHR10502:SF99">
    <property type="entry name" value="ANNEXIN D3"/>
    <property type="match status" value="1"/>
</dbReference>
<name>A0AAV2GML2_9ROSI</name>
<comment type="domain">
    <text evidence="6">A pair of annexin repeats may form one binding site for calcium and phospholipid.</text>
</comment>
<dbReference type="FunFam" id="1.10.220.10:FF:000008">
    <property type="entry name" value="Annexin"/>
    <property type="match status" value="1"/>
</dbReference>
<dbReference type="SUPFAM" id="SSF47874">
    <property type="entry name" value="Annexin"/>
    <property type="match status" value="1"/>
</dbReference>
<dbReference type="AlphaFoldDB" id="A0AAV2GML2"/>
<sequence>MTTLRVPEVVPSPTQDSERLRKAFKGVGTDEKAVIWILGHRNATQRRKIRDTYQQLYHQSLIDRLHSELSSDFRRAMILWTYDPAERDAVLANKALIGKKKGFKQLQVMVEMACATSPHHLQSVKQIYCTLFDSSLEEDIATHISFPLRKLLGALVRSYRYDKELVDMNFANSEAAKLREAIKTKQLDHDDVVYILSTRNKYQLKTTFELYKQRFGNPIDQDLKEYGEGDLESLLRAAVQCIYCPAKHFAEVIRTSVSGLGTDEKSLTRAIVTRAEIDLLRIREEYTKMFGTNLEDAITGDTSGDYKHFLKTLVGATV</sequence>
<evidence type="ECO:0000313" key="7">
    <source>
        <dbReference type="EMBL" id="CAL1411706.1"/>
    </source>
</evidence>
<evidence type="ECO:0000256" key="4">
    <source>
        <dbReference type="ARBA" id="ARBA00023216"/>
    </source>
</evidence>
<dbReference type="GO" id="GO:0005886">
    <property type="term" value="C:plasma membrane"/>
    <property type="evidence" value="ECO:0007669"/>
    <property type="project" value="TreeGrafter"/>
</dbReference>
<dbReference type="InterPro" id="IPR018252">
    <property type="entry name" value="Annexin_repeat_CS"/>
</dbReference>
<dbReference type="GO" id="GO:0009651">
    <property type="term" value="P:response to salt stress"/>
    <property type="evidence" value="ECO:0007669"/>
    <property type="project" value="TreeGrafter"/>
</dbReference>
<evidence type="ECO:0000256" key="2">
    <source>
        <dbReference type="ARBA" id="ARBA00022737"/>
    </source>
</evidence>
<evidence type="ECO:0000256" key="6">
    <source>
        <dbReference type="RuleBase" id="RU003540"/>
    </source>
</evidence>
<dbReference type="InterPro" id="IPR001464">
    <property type="entry name" value="Annexin"/>
</dbReference>
<dbReference type="SMART" id="SM00335">
    <property type="entry name" value="ANX"/>
    <property type="match status" value="4"/>
</dbReference>
<dbReference type="PANTHER" id="PTHR10502">
    <property type="entry name" value="ANNEXIN"/>
    <property type="match status" value="1"/>
</dbReference>
<organism evidence="7 8">
    <name type="scientific">Linum trigynum</name>
    <dbReference type="NCBI Taxonomy" id="586398"/>
    <lineage>
        <taxon>Eukaryota</taxon>
        <taxon>Viridiplantae</taxon>
        <taxon>Streptophyta</taxon>
        <taxon>Embryophyta</taxon>
        <taxon>Tracheophyta</taxon>
        <taxon>Spermatophyta</taxon>
        <taxon>Magnoliopsida</taxon>
        <taxon>eudicotyledons</taxon>
        <taxon>Gunneridae</taxon>
        <taxon>Pentapetalae</taxon>
        <taxon>rosids</taxon>
        <taxon>fabids</taxon>
        <taxon>Malpighiales</taxon>
        <taxon>Linaceae</taxon>
        <taxon>Linum</taxon>
    </lineage>
</organism>
<keyword evidence="4 6" id="KW-0041">Annexin</keyword>
<dbReference type="Pfam" id="PF00191">
    <property type="entry name" value="Annexin"/>
    <property type="match status" value="3"/>
</dbReference>
<accession>A0AAV2GML2</accession>
<dbReference type="FunFam" id="1.10.220.10:FF:000001">
    <property type="entry name" value="Annexin"/>
    <property type="match status" value="1"/>
</dbReference>
<dbReference type="GO" id="GO:0001786">
    <property type="term" value="F:phosphatidylserine binding"/>
    <property type="evidence" value="ECO:0007669"/>
    <property type="project" value="TreeGrafter"/>
</dbReference>
<dbReference type="InterPro" id="IPR018502">
    <property type="entry name" value="Annexin_repeat"/>
</dbReference>
<dbReference type="GO" id="GO:0009414">
    <property type="term" value="P:response to water deprivation"/>
    <property type="evidence" value="ECO:0007669"/>
    <property type="project" value="TreeGrafter"/>
</dbReference>
<dbReference type="EMBL" id="OZ034822">
    <property type="protein sequence ID" value="CAL1411706.1"/>
    <property type="molecule type" value="Genomic_DNA"/>
</dbReference>
<evidence type="ECO:0000256" key="5">
    <source>
        <dbReference type="ARBA" id="ARBA00023302"/>
    </source>
</evidence>
<dbReference type="Gene3D" id="1.10.220.10">
    <property type="entry name" value="Annexin"/>
    <property type="match status" value="4"/>
</dbReference>
<dbReference type="FunFam" id="1.10.220.10:FF:000009">
    <property type="entry name" value="Annexin"/>
    <property type="match status" value="1"/>
</dbReference>
<dbReference type="FunFam" id="1.10.220.10:FF:000006">
    <property type="entry name" value="Annexin"/>
    <property type="match status" value="1"/>
</dbReference>
<dbReference type="PROSITE" id="PS51897">
    <property type="entry name" value="ANNEXIN_2"/>
    <property type="match status" value="4"/>
</dbReference>
<evidence type="ECO:0000256" key="3">
    <source>
        <dbReference type="ARBA" id="ARBA00022837"/>
    </source>
</evidence>
<dbReference type="GO" id="GO:0005737">
    <property type="term" value="C:cytoplasm"/>
    <property type="evidence" value="ECO:0007669"/>
    <property type="project" value="TreeGrafter"/>
</dbReference>
<dbReference type="PRINTS" id="PR00196">
    <property type="entry name" value="ANNEXIN"/>
</dbReference>
<dbReference type="GO" id="GO:0009408">
    <property type="term" value="P:response to heat"/>
    <property type="evidence" value="ECO:0007669"/>
    <property type="project" value="TreeGrafter"/>
</dbReference>
<evidence type="ECO:0000256" key="1">
    <source>
        <dbReference type="ARBA" id="ARBA00022723"/>
    </source>
</evidence>
<comment type="similarity">
    <text evidence="6">Belongs to the annexin family.</text>
</comment>
<gene>
    <name evidence="7" type="ORF">LTRI10_LOCUS51046</name>
</gene>
<keyword evidence="2 6" id="KW-0677">Repeat</keyword>
<protein>
    <recommendedName>
        <fullName evidence="6">Annexin</fullName>
    </recommendedName>
</protein>
<keyword evidence="8" id="KW-1185">Reference proteome</keyword>
<dbReference type="Proteomes" id="UP001497516">
    <property type="component" value="Chromosome 9"/>
</dbReference>
<reference evidence="7 8" key="1">
    <citation type="submission" date="2024-04" db="EMBL/GenBank/DDBJ databases">
        <authorList>
            <person name="Fracassetti M."/>
        </authorList>
    </citation>
    <scope>NUCLEOTIDE SEQUENCE [LARGE SCALE GENOMIC DNA]</scope>
</reference>
<keyword evidence="3 6" id="KW-0106">Calcium</keyword>
<dbReference type="GO" id="GO:0009409">
    <property type="term" value="P:response to cold"/>
    <property type="evidence" value="ECO:0007669"/>
    <property type="project" value="TreeGrafter"/>
</dbReference>
<dbReference type="PROSITE" id="PS00223">
    <property type="entry name" value="ANNEXIN_1"/>
    <property type="match status" value="1"/>
</dbReference>
<keyword evidence="1" id="KW-0479">Metal-binding</keyword>
<dbReference type="GO" id="GO:0005509">
    <property type="term" value="F:calcium ion binding"/>
    <property type="evidence" value="ECO:0007669"/>
    <property type="project" value="InterPro"/>
</dbReference>
<dbReference type="GO" id="GO:0005544">
    <property type="term" value="F:calcium-dependent phospholipid binding"/>
    <property type="evidence" value="ECO:0007669"/>
    <property type="project" value="UniProtKB-KW"/>
</dbReference>
<keyword evidence="5 6" id="KW-0111">Calcium/phospholipid-binding</keyword>